<proteinExistence type="predicted"/>
<reference evidence="1" key="1">
    <citation type="submission" date="2020-06" db="EMBL/GenBank/DDBJ databases">
        <authorList>
            <person name="Li T."/>
            <person name="Hu X."/>
            <person name="Zhang T."/>
            <person name="Song X."/>
            <person name="Zhang H."/>
            <person name="Dai N."/>
            <person name="Sheng W."/>
            <person name="Hou X."/>
            <person name="Wei L."/>
        </authorList>
    </citation>
    <scope>NUCLEOTIDE SEQUENCE</scope>
    <source>
        <strain evidence="1">KEN1</strain>
        <tissue evidence="1">Leaf</tissue>
    </source>
</reference>
<reference evidence="1" key="2">
    <citation type="journal article" date="2024" name="Plant">
        <title>Genomic evolution and insights into agronomic trait innovations of Sesamum species.</title>
        <authorList>
            <person name="Miao H."/>
            <person name="Wang L."/>
            <person name="Qu L."/>
            <person name="Liu H."/>
            <person name="Sun Y."/>
            <person name="Le M."/>
            <person name="Wang Q."/>
            <person name="Wei S."/>
            <person name="Zheng Y."/>
            <person name="Lin W."/>
            <person name="Duan Y."/>
            <person name="Cao H."/>
            <person name="Xiong S."/>
            <person name="Wang X."/>
            <person name="Wei L."/>
            <person name="Li C."/>
            <person name="Ma Q."/>
            <person name="Ju M."/>
            <person name="Zhao R."/>
            <person name="Li G."/>
            <person name="Mu C."/>
            <person name="Tian Q."/>
            <person name="Mei H."/>
            <person name="Zhang T."/>
            <person name="Gao T."/>
            <person name="Zhang H."/>
        </authorList>
    </citation>
    <scope>NUCLEOTIDE SEQUENCE</scope>
    <source>
        <strain evidence="1">KEN1</strain>
    </source>
</reference>
<dbReference type="EMBL" id="JACGWN010000011">
    <property type="protein sequence ID" value="KAL0420653.1"/>
    <property type="molecule type" value="Genomic_DNA"/>
</dbReference>
<gene>
    <name evidence="1" type="ORF">Slati_3088200</name>
</gene>
<organism evidence="1">
    <name type="scientific">Sesamum latifolium</name>
    <dbReference type="NCBI Taxonomy" id="2727402"/>
    <lineage>
        <taxon>Eukaryota</taxon>
        <taxon>Viridiplantae</taxon>
        <taxon>Streptophyta</taxon>
        <taxon>Embryophyta</taxon>
        <taxon>Tracheophyta</taxon>
        <taxon>Spermatophyta</taxon>
        <taxon>Magnoliopsida</taxon>
        <taxon>eudicotyledons</taxon>
        <taxon>Gunneridae</taxon>
        <taxon>Pentapetalae</taxon>
        <taxon>asterids</taxon>
        <taxon>lamiids</taxon>
        <taxon>Lamiales</taxon>
        <taxon>Pedaliaceae</taxon>
        <taxon>Sesamum</taxon>
    </lineage>
</organism>
<comment type="caution">
    <text evidence="1">The sequence shown here is derived from an EMBL/GenBank/DDBJ whole genome shotgun (WGS) entry which is preliminary data.</text>
</comment>
<evidence type="ECO:0000313" key="1">
    <source>
        <dbReference type="EMBL" id="KAL0420653.1"/>
    </source>
</evidence>
<name>A0AAW2UUQ3_9LAMI</name>
<sequence>MHSDASFQFDVDDVKSQSELVFRVNGGVAAWKSPKQDTKEDSTMEVERVAASKVVRKAIWKKNYIQKSDIVPEITKPVVILCDNNRARESRSHTIQTHS</sequence>
<accession>A0AAW2UUQ3</accession>
<dbReference type="AlphaFoldDB" id="A0AAW2UUQ3"/>
<protein>
    <submittedName>
        <fullName evidence="1">Uncharacterized protein</fullName>
    </submittedName>
</protein>